<dbReference type="RefSeq" id="XP_955192.1">
    <property type="nucleotide sequence ID" value="XM_950099.1"/>
</dbReference>
<dbReference type="eggNOG" id="ENOG502TN75">
    <property type="taxonomic scope" value="Eukaryota"/>
</dbReference>
<evidence type="ECO:0000313" key="2">
    <source>
        <dbReference type="Proteomes" id="UP000001950"/>
    </source>
</evidence>
<dbReference type="Proteomes" id="UP000001950">
    <property type="component" value="Chromosome 3"/>
</dbReference>
<dbReference type="OMA" id="IMEAVNC"/>
<gene>
    <name evidence="1" type="ORF">TA04880</name>
</gene>
<evidence type="ECO:0000313" key="1">
    <source>
        <dbReference type="EMBL" id="CAI75716.1"/>
    </source>
</evidence>
<proteinExistence type="predicted"/>
<keyword evidence="2" id="KW-1185">Reference proteome</keyword>
<dbReference type="InParanoid" id="Q4UBT5"/>
<dbReference type="KEGG" id="tan:TA04880"/>
<dbReference type="EMBL" id="CR940352">
    <property type="protein sequence ID" value="CAI75716.1"/>
    <property type="molecule type" value="Genomic_DNA"/>
</dbReference>
<dbReference type="OrthoDB" id="366351at2759"/>
<name>Q4UBT5_THEAN</name>
<dbReference type="GeneID" id="3864934"/>
<reference evidence="1 2" key="1">
    <citation type="journal article" date="2005" name="Science">
        <title>Genome of the host-cell transforming parasite Theileria annulata compared with T. parva.</title>
        <authorList>
            <person name="Pain A."/>
            <person name="Renauld H."/>
            <person name="Berriman M."/>
            <person name="Murphy L."/>
            <person name="Yeats C.A."/>
            <person name="Weir W."/>
            <person name="Kerhornou A."/>
            <person name="Aslett M."/>
            <person name="Bishop R."/>
            <person name="Bouchier C."/>
            <person name="Cochet M."/>
            <person name="Coulson R.M.R."/>
            <person name="Cronin A."/>
            <person name="de Villiers E.P."/>
            <person name="Fraser A."/>
            <person name="Fosker N."/>
            <person name="Gardner M."/>
            <person name="Goble A."/>
            <person name="Griffiths-Jones S."/>
            <person name="Harris D.E."/>
            <person name="Katzer F."/>
            <person name="Larke N."/>
            <person name="Lord A."/>
            <person name="Maser P."/>
            <person name="McKellar S."/>
            <person name="Mooney P."/>
            <person name="Morton F."/>
            <person name="Nene V."/>
            <person name="O'Neil S."/>
            <person name="Price C."/>
            <person name="Quail M.A."/>
            <person name="Rabbinowitsch E."/>
            <person name="Rawlings N.D."/>
            <person name="Rutter S."/>
            <person name="Saunders D."/>
            <person name="Seeger K."/>
            <person name="Shah T."/>
            <person name="Squares R."/>
            <person name="Squares S."/>
            <person name="Tivey A."/>
            <person name="Walker A.R."/>
            <person name="Woodward J."/>
            <person name="Dobbelaere D.A.E."/>
            <person name="Langsley G."/>
            <person name="Rajandream M.A."/>
            <person name="McKeever D."/>
            <person name="Shiels B."/>
            <person name="Tait A."/>
            <person name="Barrell B.G."/>
            <person name="Hall N."/>
        </authorList>
    </citation>
    <scope>NUCLEOTIDE SEQUENCE [LARGE SCALE GENOMIC DNA]</scope>
    <source>
        <strain evidence="2">Ankara</strain>
    </source>
</reference>
<protein>
    <submittedName>
        <fullName evidence="1">Uncharacterized protein</fullName>
    </submittedName>
</protein>
<accession>Q4UBT5</accession>
<organism evidence="1 2">
    <name type="scientific">Theileria annulata</name>
    <dbReference type="NCBI Taxonomy" id="5874"/>
    <lineage>
        <taxon>Eukaryota</taxon>
        <taxon>Sar</taxon>
        <taxon>Alveolata</taxon>
        <taxon>Apicomplexa</taxon>
        <taxon>Aconoidasida</taxon>
        <taxon>Piroplasmida</taxon>
        <taxon>Theileriidae</taxon>
        <taxon>Theileria</taxon>
    </lineage>
</organism>
<dbReference type="VEuPathDB" id="PiroplasmaDB:TA04880"/>
<sequence length="175" mass="20882">MCKMNLPFIYSFITTSTFFHNQSQMGLFSKKSSKNDILDNIDVKGLPHFSINHKTTIKIEIAKDKNIRNEYDVLKKLNKVMKLHNADKILNERQTRRYPRHHFKRMIKQSKGFQMSDARREAYYSKHTDIPIGDDIALLRNKHMKNIMESIKYYDSWLNASEERKNMLQSYCEID</sequence>
<dbReference type="AlphaFoldDB" id="Q4UBT5"/>